<gene>
    <name evidence="4" type="ORF">LtaPh_3216400</name>
</gene>
<dbReference type="InterPro" id="IPR015797">
    <property type="entry name" value="NUDIX_hydrolase-like_dom_sf"/>
</dbReference>
<sequence length="320" mass="35068">MKAPSSYAPSEVPSTNGASPAVCQVEPSTAYGKISSHSQPNNGHQSRKWRTAKPVASTAHPTASANVDGVSQREERNGNSNVAAKNIEAAKGANEEAQLSERENKMVIVRGKDGYAYRRSVQVFFVNEWGQFLLCQPVGKSNANFRQTVQGGSEGDELPQETARREAWEEIGLDLEKDATFLCEVHPSAAGSGGHDQEEESVNEKNELVSERRKQFRYISKTWRKLGVRGQELYPLLYLLRSEKLRHADTRGWKRGVRAEFCSVEWGSLVNLVDRAPPSKKAVMASVCHAVVAAAKPFLESRGDPTTGRTNLSGDSQVAA</sequence>
<comment type="caution">
    <text evidence="4">The sequence shown here is derived from an EMBL/GenBank/DDBJ whole genome shotgun (WGS) entry which is preliminary data.</text>
</comment>
<dbReference type="VEuPathDB" id="TriTrypDB:LtaPh_3216400"/>
<dbReference type="SUPFAM" id="SSF55811">
    <property type="entry name" value="Nudix"/>
    <property type="match status" value="1"/>
</dbReference>
<dbReference type="PROSITE" id="PS00893">
    <property type="entry name" value="NUDIX_BOX"/>
    <property type="match status" value="1"/>
</dbReference>
<evidence type="ECO:0000313" key="5">
    <source>
        <dbReference type="Proteomes" id="UP000419144"/>
    </source>
</evidence>
<feature type="region of interest" description="Disordered" evidence="2">
    <location>
        <begin position="1"/>
        <end position="82"/>
    </location>
</feature>
<dbReference type="Pfam" id="PF00293">
    <property type="entry name" value="NUDIX"/>
    <property type="match status" value="1"/>
</dbReference>
<feature type="region of interest" description="Disordered" evidence="2">
    <location>
        <begin position="300"/>
        <end position="320"/>
    </location>
</feature>
<dbReference type="PROSITE" id="PS51462">
    <property type="entry name" value="NUDIX"/>
    <property type="match status" value="1"/>
</dbReference>
<dbReference type="Gene3D" id="3.90.79.10">
    <property type="entry name" value="Nucleoside Triphosphate Pyrophosphohydrolase"/>
    <property type="match status" value="1"/>
</dbReference>
<dbReference type="Proteomes" id="UP000419144">
    <property type="component" value="Unassembled WGS sequence"/>
</dbReference>
<dbReference type="GO" id="GO:0016787">
    <property type="term" value="F:hydrolase activity"/>
    <property type="evidence" value="ECO:0007669"/>
    <property type="project" value="UniProtKB-KW"/>
</dbReference>
<evidence type="ECO:0000256" key="2">
    <source>
        <dbReference type="SAM" id="MobiDB-lite"/>
    </source>
</evidence>
<reference evidence="4" key="1">
    <citation type="submission" date="2019-11" db="EMBL/GenBank/DDBJ databases">
        <title>Leishmania tarentolae CDS.</title>
        <authorList>
            <person name="Goto Y."/>
            <person name="Yamagishi J."/>
        </authorList>
    </citation>
    <scope>NUCLEOTIDE SEQUENCE [LARGE SCALE GENOMIC DNA]</scope>
    <source>
        <strain evidence="4">Parrot Tar II</strain>
    </source>
</reference>
<dbReference type="InterPro" id="IPR020084">
    <property type="entry name" value="NUDIX_hydrolase_CS"/>
</dbReference>
<feature type="compositionally biased region" description="Polar residues" evidence="2">
    <location>
        <begin position="35"/>
        <end position="44"/>
    </location>
</feature>
<organism evidence="4 5">
    <name type="scientific">Leishmania tarentolae</name>
    <name type="common">Sauroleishmania tarentolae</name>
    <dbReference type="NCBI Taxonomy" id="5689"/>
    <lineage>
        <taxon>Eukaryota</taxon>
        <taxon>Discoba</taxon>
        <taxon>Euglenozoa</taxon>
        <taxon>Kinetoplastea</taxon>
        <taxon>Metakinetoplastina</taxon>
        <taxon>Trypanosomatida</taxon>
        <taxon>Trypanosomatidae</taxon>
        <taxon>Leishmaniinae</taxon>
        <taxon>Leishmania</taxon>
        <taxon>lizard Leishmania</taxon>
    </lineage>
</organism>
<dbReference type="InterPro" id="IPR000086">
    <property type="entry name" value="NUDIX_hydrolase_dom"/>
</dbReference>
<evidence type="ECO:0000313" key="4">
    <source>
        <dbReference type="EMBL" id="GET91490.1"/>
    </source>
</evidence>
<accession>A0A640KP36</accession>
<dbReference type="EMBL" id="BLBS01000048">
    <property type="protein sequence ID" value="GET91490.1"/>
    <property type="molecule type" value="Genomic_DNA"/>
</dbReference>
<feature type="compositionally biased region" description="Polar residues" evidence="2">
    <location>
        <begin position="307"/>
        <end position="320"/>
    </location>
</feature>
<dbReference type="AlphaFoldDB" id="A0A640KP36"/>
<dbReference type="OrthoDB" id="447842at2759"/>
<keyword evidence="5" id="KW-1185">Reference proteome</keyword>
<keyword evidence="1" id="KW-0378">Hydrolase</keyword>
<name>A0A640KP36_LEITA</name>
<evidence type="ECO:0000259" key="3">
    <source>
        <dbReference type="PROSITE" id="PS51462"/>
    </source>
</evidence>
<evidence type="ECO:0000256" key="1">
    <source>
        <dbReference type="ARBA" id="ARBA00022801"/>
    </source>
</evidence>
<protein>
    <recommendedName>
        <fullName evidence="3">Nudix hydrolase domain-containing protein</fullName>
    </recommendedName>
</protein>
<proteinExistence type="predicted"/>
<feature type="domain" description="Nudix hydrolase" evidence="3">
    <location>
        <begin position="116"/>
        <end position="290"/>
    </location>
</feature>